<evidence type="ECO:0000313" key="5">
    <source>
        <dbReference type="Proteomes" id="UP000317778"/>
    </source>
</evidence>
<sequence length="463" mass="52033">MSLKLTFFGAVRTVTGSKFVLRTRKASVLTEFGMFQGHRKKAFEINSRVPQAALNADAMVFSHTHIDHSGNIPRLVADGYKGLIYATPATIDLAKIMLLDSAEIQERDVEYVNKKHARRGEPLVEPLYTVEEAEAATQNFRHLHYHEPRELARGVGVTLYDAGHILGSSQVLYEIGGRRILFTGDLGQPDLPVVRDPECVPDPDVIISESTYGGRVHPPVEEAKECLQKILQDAYDRKAKMVVPAFSVGRTQSLVFVMHQLMDEGRLPQMPIWVDSPLSLEATQVFRKHPECFDAETREYLEQDKDPFGFFRLRYVKTVEESKALNDIKGPCMIIAASGMCEGGRVVHHLKNIVPDEKNLVLITGFQAPGTLGRRIVEGAEVVRLYGEEYPLNCQVEVLNEYSAHADQNDLLEFFRAYNPKKVKQVFLVHGDEDQSKALAEAVSELGYANIQIPEVEQTFDIR</sequence>
<dbReference type="Proteomes" id="UP000317778">
    <property type="component" value="Unassembled WGS sequence"/>
</dbReference>
<dbReference type="GO" id="GO:0004521">
    <property type="term" value="F:RNA endonuclease activity"/>
    <property type="evidence" value="ECO:0007669"/>
    <property type="project" value="TreeGrafter"/>
</dbReference>
<keyword evidence="1 4" id="KW-0378">Hydrolase</keyword>
<feature type="domain" description="Metallo-beta-lactamase" evidence="2">
    <location>
        <begin position="15"/>
        <end position="246"/>
    </location>
</feature>
<dbReference type="SMART" id="SM00849">
    <property type="entry name" value="Lactamase_B"/>
    <property type="match status" value="1"/>
</dbReference>
<dbReference type="Gene3D" id="3.40.50.10890">
    <property type="match status" value="1"/>
</dbReference>
<evidence type="ECO:0000259" key="2">
    <source>
        <dbReference type="SMART" id="SM00849"/>
    </source>
</evidence>
<comment type="caution">
    <text evidence="4">The sequence shown here is derived from an EMBL/GenBank/DDBJ whole genome shotgun (WGS) entry which is preliminary data.</text>
</comment>
<dbReference type="GO" id="GO:0016787">
    <property type="term" value="F:hydrolase activity"/>
    <property type="evidence" value="ECO:0007669"/>
    <property type="project" value="UniProtKB-KW"/>
</dbReference>
<accession>A0A532V4Y4</accession>
<dbReference type="AlphaFoldDB" id="A0A532V4Y4"/>
<protein>
    <submittedName>
        <fullName evidence="4">MBL fold metallo-hydrolase</fullName>
    </submittedName>
</protein>
<dbReference type="Pfam" id="PF16661">
    <property type="entry name" value="Lactamase_B_6"/>
    <property type="match status" value="1"/>
</dbReference>
<organism evidence="4 5">
    <name type="scientific">candidate division TA06 bacterium B3_TA06</name>
    <dbReference type="NCBI Taxonomy" id="2012487"/>
    <lineage>
        <taxon>Bacteria</taxon>
        <taxon>Bacteria division TA06</taxon>
    </lineage>
</organism>
<dbReference type="SUPFAM" id="SSF56281">
    <property type="entry name" value="Metallo-hydrolase/oxidoreductase"/>
    <property type="match status" value="1"/>
</dbReference>
<dbReference type="InterPro" id="IPR022712">
    <property type="entry name" value="Beta_Casp"/>
</dbReference>
<dbReference type="Pfam" id="PF10996">
    <property type="entry name" value="Beta-Casp"/>
    <property type="match status" value="1"/>
</dbReference>
<evidence type="ECO:0000259" key="3">
    <source>
        <dbReference type="SMART" id="SM01027"/>
    </source>
</evidence>
<dbReference type="CDD" id="cd16295">
    <property type="entry name" value="TTHA0252-CPSF-like_MBL-fold"/>
    <property type="match status" value="1"/>
</dbReference>
<dbReference type="Gene3D" id="3.60.15.10">
    <property type="entry name" value="Ribonuclease Z/Hydroxyacylglutathione hydrolase-like"/>
    <property type="match status" value="1"/>
</dbReference>
<dbReference type="PANTHER" id="PTHR11203">
    <property type="entry name" value="CLEAVAGE AND POLYADENYLATION SPECIFICITY FACTOR FAMILY MEMBER"/>
    <property type="match status" value="1"/>
</dbReference>
<evidence type="ECO:0000256" key="1">
    <source>
        <dbReference type="ARBA" id="ARBA00022801"/>
    </source>
</evidence>
<gene>
    <name evidence="4" type="ORF">CEE36_07425</name>
</gene>
<proteinExistence type="predicted"/>
<dbReference type="InterPro" id="IPR001279">
    <property type="entry name" value="Metallo-B-lactamas"/>
</dbReference>
<dbReference type="SMART" id="SM01027">
    <property type="entry name" value="Beta-Casp"/>
    <property type="match status" value="1"/>
</dbReference>
<dbReference type="PANTHER" id="PTHR11203:SF37">
    <property type="entry name" value="INTEGRATOR COMPLEX SUBUNIT 11"/>
    <property type="match status" value="1"/>
</dbReference>
<reference evidence="4 5" key="1">
    <citation type="submission" date="2017-06" db="EMBL/GenBank/DDBJ databases">
        <title>Novel microbial phyla capable of carbon fixation and sulfur reduction in deep-sea sediments.</title>
        <authorList>
            <person name="Huang J."/>
            <person name="Baker B."/>
            <person name="Wang Y."/>
        </authorList>
    </citation>
    <scope>NUCLEOTIDE SEQUENCE [LARGE SCALE GENOMIC DNA]</scope>
    <source>
        <strain evidence="4">B3_TA06</strain>
    </source>
</reference>
<dbReference type="InterPro" id="IPR050698">
    <property type="entry name" value="MBL"/>
</dbReference>
<evidence type="ECO:0000313" key="4">
    <source>
        <dbReference type="EMBL" id="TKJ42047.1"/>
    </source>
</evidence>
<dbReference type="InterPro" id="IPR036866">
    <property type="entry name" value="RibonucZ/Hydroxyglut_hydro"/>
</dbReference>
<dbReference type="EMBL" id="NJBO01000011">
    <property type="protein sequence ID" value="TKJ42047.1"/>
    <property type="molecule type" value="Genomic_DNA"/>
</dbReference>
<feature type="domain" description="Beta-Casp" evidence="3">
    <location>
        <begin position="251"/>
        <end position="376"/>
    </location>
</feature>
<dbReference type="InterPro" id="IPR011108">
    <property type="entry name" value="RMMBL"/>
</dbReference>
<name>A0A532V4Y4_UNCT6</name>
<dbReference type="Pfam" id="PF07521">
    <property type="entry name" value="RMMBL"/>
    <property type="match status" value="1"/>
</dbReference>